<name>A0A6F9DRZ5_9ASCI</name>
<keyword evidence="3" id="KW-0472">Membrane</keyword>
<proteinExistence type="evidence at transcript level"/>
<dbReference type="InterPro" id="IPR051276">
    <property type="entry name" value="Saccharopine_DH-like_oxidrdct"/>
</dbReference>
<evidence type="ECO:0000313" key="5">
    <source>
        <dbReference type="EMBL" id="CAB3265889.1"/>
    </source>
</evidence>
<dbReference type="GO" id="GO:0005811">
    <property type="term" value="C:lipid droplet"/>
    <property type="evidence" value="ECO:0007669"/>
    <property type="project" value="TreeGrafter"/>
</dbReference>
<dbReference type="GO" id="GO:0009247">
    <property type="term" value="P:glycolipid biosynthetic process"/>
    <property type="evidence" value="ECO:0007669"/>
    <property type="project" value="TreeGrafter"/>
</dbReference>
<organism evidence="5">
    <name type="scientific">Phallusia mammillata</name>
    <dbReference type="NCBI Taxonomy" id="59560"/>
    <lineage>
        <taxon>Eukaryota</taxon>
        <taxon>Metazoa</taxon>
        <taxon>Chordata</taxon>
        <taxon>Tunicata</taxon>
        <taxon>Ascidiacea</taxon>
        <taxon>Phlebobranchia</taxon>
        <taxon>Ascidiidae</taxon>
        <taxon>Phallusia</taxon>
    </lineage>
</organism>
<dbReference type="SUPFAM" id="SSF51735">
    <property type="entry name" value="NAD(P)-binding Rossmann-fold domains"/>
    <property type="match status" value="1"/>
</dbReference>
<evidence type="ECO:0000256" key="3">
    <source>
        <dbReference type="SAM" id="Phobius"/>
    </source>
</evidence>
<evidence type="ECO:0000259" key="4">
    <source>
        <dbReference type="Pfam" id="PF03435"/>
    </source>
</evidence>
<evidence type="ECO:0000256" key="1">
    <source>
        <dbReference type="ARBA" id="ARBA00038048"/>
    </source>
</evidence>
<protein>
    <recommendedName>
        <fullName evidence="2">Saccharopine dehydrogenase-like oxidoreductase</fullName>
    </recommendedName>
</protein>
<dbReference type="Pfam" id="PF03435">
    <property type="entry name" value="Sacchrp_dh_NADP"/>
    <property type="match status" value="1"/>
</dbReference>
<reference evidence="5" key="1">
    <citation type="submission" date="2020-04" db="EMBL/GenBank/DDBJ databases">
        <authorList>
            <person name="Neveu A P."/>
        </authorList>
    </citation>
    <scope>NUCLEOTIDE SEQUENCE</scope>
    <source>
        <tissue evidence="5">Whole embryo</tissue>
    </source>
</reference>
<dbReference type="InterPro" id="IPR005097">
    <property type="entry name" value="Sacchrp_dh_NADP-bd"/>
</dbReference>
<dbReference type="PANTHER" id="PTHR12286:SF5">
    <property type="entry name" value="SACCHAROPINE DEHYDROGENASE-LIKE OXIDOREDUCTASE"/>
    <property type="match status" value="1"/>
</dbReference>
<dbReference type="InterPro" id="IPR036291">
    <property type="entry name" value="NAD(P)-bd_dom_sf"/>
</dbReference>
<feature type="transmembrane region" description="Helical" evidence="3">
    <location>
        <begin position="269"/>
        <end position="295"/>
    </location>
</feature>
<keyword evidence="3" id="KW-0812">Transmembrane</keyword>
<sequence length="423" mass="47437">MGSEREFDFIIFGASGFTGQYVVQEMLEVNREEGLNWAIAGRSMVKLEKVLSDMRNKGASTQNDPEVQKIIADISDYQSLLLMCKRAKVILDCVGPYRFFGEAVVKACVEAKTSYVDICGEPQFLENMQLKYSDGAKQGGIYIVGACGFDSVPSEMGVVFAEQQFDGILNSVQCYFKTKTGKSGSGLHFGTYESAVYGLSDTNNLIKIRKAFNNQPLPMVGPKAKPKGAVHYQSELQKYAIPFLGADPSVVKRSRRFLYEKDEVPPVQYIMYMCIPGFWNLFLLMFFGGLFKFLAMRSWGRKLLLNHPKFFTAGMCSHEGPTEQQLAETSFSLTMYCEGYSNRKNDECGRTDRPDKKMTVEVWGQEPGYVVTPRIMVQSAIVILKEKDKLPTDGGVYPPGAAFYRTSLIDRLVKRGMKFNVIG</sequence>
<dbReference type="AlphaFoldDB" id="A0A6F9DRZ5"/>
<dbReference type="GO" id="GO:0005739">
    <property type="term" value="C:mitochondrion"/>
    <property type="evidence" value="ECO:0007669"/>
    <property type="project" value="TreeGrafter"/>
</dbReference>
<comment type="similarity">
    <text evidence="1">Belongs to the saccharopine dehydrogenase family.</text>
</comment>
<dbReference type="FunFam" id="3.40.50.720:FF:000178">
    <property type="entry name" value="Saccharopine dehydrogenase-like oxidoreductase"/>
    <property type="match status" value="1"/>
</dbReference>
<dbReference type="EMBL" id="LR790027">
    <property type="protein sequence ID" value="CAB3265889.1"/>
    <property type="molecule type" value="mRNA"/>
</dbReference>
<dbReference type="GO" id="GO:0005886">
    <property type="term" value="C:plasma membrane"/>
    <property type="evidence" value="ECO:0007669"/>
    <property type="project" value="TreeGrafter"/>
</dbReference>
<evidence type="ECO:0000256" key="2">
    <source>
        <dbReference type="ARBA" id="ARBA00039852"/>
    </source>
</evidence>
<gene>
    <name evidence="5" type="primary">Sccpdh</name>
</gene>
<accession>A0A6F9DRZ5</accession>
<keyword evidence="3" id="KW-1133">Transmembrane helix</keyword>
<dbReference type="Gene3D" id="3.40.50.720">
    <property type="entry name" value="NAD(P)-binding Rossmann-like Domain"/>
    <property type="match status" value="1"/>
</dbReference>
<dbReference type="PANTHER" id="PTHR12286">
    <property type="entry name" value="SACCHAROPINE DEHYDROGENASE-LIKE OXIDOREDUCTASE"/>
    <property type="match status" value="1"/>
</dbReference>
<feature type="domain" description="Saccharopine dehydrogenase NADP binding" evidence="4">
    <location>
        <begin position="10"/>
        <end position="144"/>
    </location>
</feature>